<dbReference type="AlphaFoldDB" id="A0A517Q6X0"/>
<gene>
    <name evidence="1" type="ORF">Enr10x_26750</name>
</gene>
<name>A0A517Q6X0_9PLAN</name>
<dbReference type="Proteomes" id="UP000315647">
    <property type="component" value="Chromosome"/>
</dbReference>
<evidence type="ECO:0000313" key="1">
    <source>
        <dbReference type="EMBL" id="QDT27358.1"/>
    </source>
</evidence>
<sequence>MWNWLKNLFSRKKEYKEYDEAAAEAWYDEKSRLMEAILGKEHDMVMHAMIPYALGGALDLYYFPNGIEGVAVATKELSEGPGEGSTNDWFDCYELAMFTKEELSLEDAHHEETGFGAIHTNINAILNCIARYSEQARLNPGETCEFPEDMDTVGGKCLIFDGYGAFDNADRQPFGILAVIEVFRPEMEFARENGGHQLIERLKAAGHYPYSDLDREPVV</sequence>
<protein>
    <submittedName>
        <fullName evidence="1">Uncharacterized protein</fullName>
    </submittedName>
</protein>
<keyword evidence="2" id="KW-1185">Reference proteome</keyword>
<dbReference type="RefSeq" id="WP_145449665.1">
    <property type="nucleotide sequence ID" value="NZ_CP037421.1"/>
</dbReference>
<reference evidence="1 2" key="1">
    <citation type="submission" date="2019-03" db="EMBL/GenBank/DDBJ databases">
        <title>Deep-cultivation of Planctomycetes and their phenomic and genomic characterization uncovers novel biology.</title>
        <authorList>
            <person name="Wiegand S."/>
            <person name="Jogler M."/>
            <person name="Boedeker C."/>
            <person name="Pinto D."/>
            <person name="Vollmers J."/>
            <person name="Rivas-Marin E."/>
            <person name="Kohn T."/>
            <person name="Peeters S.H."/>
            <person name="Heuer A."/>
            <person name="Rast P."/>
            <person name="Oberbeckmann S."/>
            <person name="Bunk B."/>
            <person name="Jeske O."/>
            <person name="Meyerdierks A."/>
            <person name="Storesund J.E."/>
            <person name="Kallscheuer N."/>
            <person name="Luecker S."/>
            <person name="Lage O.M."/>
            <person name="Pohl T."/>
            <person name="Merkel B.J."/>
            <person name="Hornburger P."/>
            <person name="Mueller R.-W."/>
            <person name="Bruemmer F."/>
            <person name="Labrenz M."/>
            <person name="Spormann A.M."/>
            <person name="Op den Camp H."/>
            <person name="Overmann J."/>
            <person name="Amann R."/>
            <person name="Jetten M.S.M."/>
            <person name="Mascher T."/>
            <person name="Medema M.H."/>
            <person name="Devos D.P."/>
            <person name="Kaster A.-K."/>
            <person name="Ovreas L."/>
            <person name="Rohde M."/>
            <person name="Galperin M.Y."/>
            <person name="Jogler C."/>
        </authorList>
    </citation>
    <scope>NUCLEOTIDE SEQUENCE [LARGE SCALE GENOMIC DNA]</scope>
    <source>
        <strain evidence="1 2">Enr10</strain>
    </source>
</reference>
<dbReference type="EMBL" id="CP037421">
    <property type="protein sequence ID" value="QDT27358.1"/>
    <property type="molecule type" value="Genomic_DNA"/>
</dbReference>
<evidence type="ECO:0000313" key="2">
    <source>
        <dbReference type="Proteomes" id="UP000315647"/>
    </source>
</evidence>
<accession>A0A517Q6X0</accession>
<proteinExistence type="predicted"/>
<organism evidence="1 2">
    <name type="scientific">Gimesia panareensis</name>
    <dbReference type="NCBI Taxonomy" id="2527978"/>
    <lineage>
        <taxon>Bacteria</taxon>
        <taxon>Pseudomonadati</taxon>
        <taxon>Planctomycetota</taxon>
        <taxon>Planctomycetia</taxon>
        <taxon>Planctomycetales</taxon>
        <taxon>Planctomycetaceae</taxon>
        <taxon>Gimesia</taxon>
    </lineage>
</organism>